<keyword evidence="3" id="KW-1185">Reference proteome</keyword>
<dbReference type="PANTHER" id="PTHR13743:SF161">
    <property type="entry name" value="BEIGE_BEACH DOMAIN CONTAINING PROTEIN"/>
    <property type="match status" value="1"/>
</dbReference>
<dbReference type="InterPro" id="IPR050865">
    <property type="entry name" value="BEACH_Domain"/>
</dbReference>
<reference evidence="2 3" key="1">
    <citation type="submission" date="2024-04" db="EMBL/GenBank/DDBJ databases">
        <title>Tritrichomonas musculus Genome.</title>
        <authorList>
            <person name="Alves-Ferreira E."/>
            <person name="Grigg M."/>
            <person name="Lorenzi H."/>
            <person name="Galac M."/>
        </authorList>
    </citation>
    <scope>NUCLEOTIDE SEQUENCE [LARGE SCALE GENOMIC DNA]</scope>
    <source>
        <strain evidence="2 3">EAF2021</strain>
    </source>
</reference>
<dbReference type="SUPFAM" id="SSF50978">
    <property type="entry name" value="WD40 repeat-like"/>
    <property type="match status" value="1"/>
</dbReference>
<feature type="domain" description="BEACH" evidence="1">
    <location>
        <begin position="886"/>
        <end position="1163"/>
    </location>
</feature>
<dbReference type="InterPro" id="IPR000409">
    <property type="entry name" value="BEACH_dom"/>
</dbReference>
<dbReference type="Gene3D" id="1.10.1540.10">
    <property type="entry name" value="BEACH domain"/>
    <property type="match status" value="1"/>
</dbReference>
<dbReference type="PANTHER" id="PTHR13743">
    <property type="entry name" value="BEIGE/BEACH-RELATED"/>
    <property type="match status" value="1"/>
</dbReference>
<comment type="caution">
    <text evidence="2">The sequence shown here is derived from an EMBL/GenBank/DDBJ whole genome shotgun (WGS) entry which is preliminary data.</text>
</comment>
<accession>A0ABR2KI52</accession>
<sequence length="1502" mass="175325">MKSEFNLNFPNRTWTMITIELVPNSKDKTSNISLYINNEKIQSLKQNVLFDPNSDVTCLVNHVVEFKQNNNNDYMLLGLFFISEKLDFEEISKLHEVGQKNNLDCKGKIIFGYIPEFSDGHYKITPLHDKKIAEMYEPLKFGNKMLTFTDFLSYYQVSIILPIFRIARLNNKDGSKSEELSHLAVQILTQFINMEESIQYSSNTFESFFAISHILHEKGENNEQWYLTHSLYNEFLELFNKIKYNELKVQLLESILLEYNIWSCCPFNDQQLIFEKWLDLYQSNQDSFESIKSIEWFLYTITSNYKPNDNCKKQLFLLLEQYLGNNYTFNNILIVIQYILFSSTSTDCKNQLLSIFKNILTNPKVGTATIDNKEIPEILVYLLKVINKKNKDQKTISLVIQIFILLSDSLPNEDLLFLIQDIIDILFIRQECFFDERVFLDLIGFSFSKAKTQFLPLFIANTLFNKIGDGKDIIDILKEMDNKEIKCEITEQLLIYSALSLYIFYPNKQIFRPLCDTMIKTFKNQLDDYIDIIEILGFLAFDINTQENIIFSILNRFFEIPGFIQDKANMIFNITSNFILFRQQNSMSESSYYSDKKKLLIDIKKKIQNCENISFKYGKRTNDNNELIDIDLIKKSLDISNDHINNKYLILTNIYNETKGKKKVILPDISLPFSNKKINKDIISKYNKYLNGSLKTKYNIEELKNQLNTSHASFNRKLKEMKSTNLKIFSHLWKSLTTNRAPWVDIEPKNKKFILKRGEVYGYSFCPFKVKKSIVSDKNKLKVTNSKKGIDNIEEHSCKIISINNIKEGIYQLSDDFIILTISSVKRKSIPINSIFSALKSYKYHKYSGIQIFTKTGENYYLFNAKKIISYITRYEEIIPTSLQTTDPMIFIKNVNTTQSWLTGQISNFEYLMKLNIISGRSFKDVNQYPIFPWILSNYEQNKFDLNSLEFRDLSKPMGALNKVRLEHLKEKRENSYFYKVCYSNQYLVNNCLAGIEPFKRIENSDIPEDCNQLLTSIKNSFETSTTSPNNFYELIPEFFFLPEFLKDVELPPWAEKSGLTFVYLHRKALESKKVSENLNNWIDLIWGYKQVGKDAVTAYNVFDPDLYEKVQNKKNSKKNFGQIPKQLFTSKHLKKEFVFKSKIQAYLKKPFLINFEGVHIETADVSFMKKDLTFKLISSDNKIYSYDFDFSIFKSDKFVAKSNNYVKINQSSNMPIILFKNIFIGDSKRICYIDNYNNNLHIINSQNAKIEHAIKMHTKIDSIMTSQDGWLAVSAIDASVTIFDVNRIRDKKLTILNNHIIQNADSINYISNSDSIPVHKYQNNYYGKISFSRELITCIAISQTFHTFVCGTNDNYLFYCRLNPNKMVVDKMVELDGKPNKIIVTDNWGFVVVFMIKKDKNTLSVFTINGDAVKSKDLDVNLRIVDMITVSSVPGGFDYIIVADSSRNISVYEAFDFRIEKEINISQGEIRKLVYIKELALLIVFCEEGNSHLIYLPITDF</sequence>
<evidence type="ECO:0000259" key="1">
    <source>
        <dbReference type="PROSITE" id="PS50197"/>
    </source>
</evidence>
<name>A0ABR2KI52_9EUKA</name>
<evidence type="ECO:0000313" key="2">
    <source>
        <dbReference type="EMBL" id="KAK8890749.1"/>
    </source>
</evidence>
<evidence type="ECO:0000313" key="3">
    <source>
        <dbReference type="Proteomes" id="UP001470230"/>
    </source>
</evidence>
<protein>
    <recommendedName>
        <fullName evidence="1">BEACH domain-containing protein</fullName>
    </recommendedName>
</protein>
<proteinExistence type="predicted"/>
<gene>
    <name evidence="2" type="ORF">M9Y10_035534</name>
</gene>
<dbReference type="EMBL" id="JAPFFF010000005">
    <property type="protein sequence ID" value="KAK8890749.1"/>
    <property type="molecule type" value="Genomic_DNA"/>
</dbReference>
<dbReference type="PROSITE" id="PS50197">
    <property type="entry name" value="BEACH"/>
    <property type="match status" value="1"/>
</dbReference>
<dbReference type="InterPro" id="IPR036322">
    <property type="entry name" value="WD40_repeat_dom_sf"/>
</dbReference>
<dbReference type="InterPro" id="IPR015943">
    <property type="entry name" value="WD40/YVTN_repeat-like_dom_sf"/>
</dbReference>
<dbReference type="Gene3D" id="2.130.10.10">
    <property type="entry name" value="YVTN repeat-like/Quinoprotein amine dehydrogenase"/>
    <property type="match status" value="1"/>
</dbReference>
<dbReference type="Proteomes" id="UP001470230">
    <property type="component" value="Unassembled WGS sequence"/>
</dbReference>
<dbReference type="SMART" id="SM01026">
    <property type="entry name" value="Beach"/>
    <property type="match status" value="1"/>
</dbReference>
<dbReference type="Pfam" id="PF02138">
    <property type="entry name" value="Beach"/>
    <property type="match status" value="1"/>
</dbReference>
<dbReference type="CDD" id="cd06071">
    <property type="entry name" value="Beach"/>
    <property type="match status" value="1"/>
</dbReference>
<dbReference type="SUPFAM" id="SSF81837">
    <property type="entry name" value="BEACH domain"/>
    <property type="match status" value="1"/>
</dbReference>
<dbReference type="InterPro" id="IPR036372">
    <property type="entry name" value="BEACH_dom_sf"/>
</dbReference>
<organism evidence="2 3">
    <name type="scientific">Tritrichomonas musculus</name>
    <dbReference type="NCBI Taxonomy" id="1915356"/>
    <lineage>
        <taxon>Eukaryota</taxon>
        <taxon>Metamonada</taxon>
        <taxon>Parabasalia</taxon>
        <taxon>Tritrichomonadida</taxon>
        <taxon>Tritrichomonadidae</taxon>
        <taxon>Tritrichomonas</taxon>
    </lineage>
</organism>